<evidence type="ECO:0000313" key="2">
    <source>
        <dbReference type="Proteomes" id="UP000631791"/>
    </source>
</evidence>
<reference evidence="1 2" key="1">
    <citation type="submission" date="2020-11" db="EMBL/GenBank/DDBJ databases">
        <title>Sequencing the genomes of 1000 actinobacteria strains.</title>
        <authorList>
            <person name="Klenk H.-P."/>
        </authorList>
    </citation>
    <scope>NUCLEOTIDE SEQUENCE [LARGE SCALE GENOMIC DNA]</scope>
    <source>
        <strain evidence="1 2">DSM 101695</strain>
    </source>
</reference>
<accession>A0ABS0KD93</accession>
<dbReference type="Proteomes" id="UP000631791">
    <property type="component" value="Unassembled WGS sequence"/>
</dbReference>
<evidence type="ECO:0000313" key="1">
    <source>
        <dbReference type="EMBL" id="MBG6105927.1"/>
    </source>
</evidence>
<proteinExistence type="predicted"/>
<protein>
    <submittedName>
        <fullName evidence="1">Uncharacterized protein</fullName>
    </submittedName>
</protein>
<comment type="caution">
    <text evidence="1">The sequence shown here is derived from an EMBL/GenBank/DDBJ whole genome shotgun (WGS) entry which is preliminary data.</text>
</comment>
<name>A0ABS0KD93_9ACTN</name>
<keyword evidence="2" id="KW-1185">Reference proteome</keyword>
<gene>
    <name evidence="1" type="ORF">IW249_006341</name>
</gene>
<sequence>MTESSPNPITAVEDTIVPALMAMTASITF</sequence>
<dbReference type="EMBL" id="JADOTY010000001">
    <property type="protein sequence ID" value="MBG6105927.1"/>
    <property type="molecule type" value="Genomic_DNA"/>
</dbReference>
<organism evidence="1 2">
    <name type="scientific">Micromonospora vinacea</name>
    <dbReference type="NCBI Taxonomy" id="709878"/>
    <lineage>
        <taxon>Bacteria</taxon>
        <taxon>Bacillati</taxon>
        <taxon>Actinomycetota</taxon>
        <taxon>Actinomycetes</taxon>
        <taxon>Micromonosporales</taxon>
        <taxon>Micromonosporaceae</taxon>
        <taxon>Micromonospora</taxon>
    </lineage>
</organism>